<evidence type="ECO:0000313" key="3">
    <source>
        <dbReference type="EMBL" id="KAK8078621.1"/>
    </source>
</evidence>
<keyword evidence="2" id="KW-1133">Transmembrane helix</keyword>
<dbReference type="Proteomes" id="UP001446871">
    <property type="component" value="Unassembled WGS sequence"/>
</dbReference>
<evidence type="ECO:0000256" key="1">
    <source>
        <dbReference type="SAM" id="MobiDB-lite"/>
    </source>
</evidence>
<comment type="caution">
    <text evidence="3">The sequence shown here is derived from an EMBL/GenBank/DDBJ whole genome shotgun (WGS) entry which is preliminary data.</text>
</comment>
<dbReference type="EMBL" id="JAQQWM010000002">
    <property type="protein sequence ID" value="KAK8078621.1"/>
    <property type="molecule type" value="Genomic_DNA"/>
</dbReference>
<proteinExistence type="predicted"/>
<keyword evidence="2" id="KW-0812">Transmembrane</keyword>
<keyword evidence="2" id="KW-0472">Membrane</keyword>
<organism evidence="3 4">
    <name type="scientific">Apiospora saccharicola</name>
    <dbReference type="NCBI Taxonomy" id="335842"/>
    <lineage>
        <taxon>Eukaryota</taxon>
        <taxon>Fungi</taxon>
        <taxon>Dikarya</taxon>
        <taxon>Ascomycota</taxon>
        <taxon>Pezizomycotina</taxon>
        <taxon>Sordariomycetes</taxon>
        <taxon>Xylariomycetidae</taxon>
        <taxon>Amphisphaeriales</taxon>
        <taxon>Apiosporaceae</taxon>
        <taxon>Apiospora</taxon>
    </lineage>
</organism>
<sequence>MPTNNDLEKNIDDESPKDQKIRQQPEYTINDISFLLFGLPFSFLARYGLTPWIDVPDHIDLSSADAAAEQRWVSGCYMNNTDNISVNERRSPDEVANQRHILQKLNFVFQYGAVIALTLRILRFSWRHKWDPPVWLSWMMGGFVSAHALRLLFGSRNVVDAHTHFMPWTSLDEGQRACGR</sequence>
<accession>A0ABR1W7U5</accession>
<protein>
    <submittedName>
        <fullName evidence="3">Uncharacterized protein</fullName>
    </submittedName>
</protein>
<feature type="transmembrane region" description="Helical" evidence="2">
    <location>
        <begin position="134"/>
        <end position="153"/>
    </location>
</feature>
<name>A0ABR1W7U5_9PEZI</name>
<evidence type="ECO:0000313" key="4">
    <source>
        <dbReference type="Proteomes" id="UP001446871"/>
    </source>
</evidence>
<gene>
    <name evidence="3" type="ORF">PG996_004791</name>
</gene>
<feature type="transmembrane region" description="Helical" evidence="2">
    <location>
        <begin position="105"/>
        <end position="122"/>
    </location>
</feature>
<reference evidence="3 4" key="1">
    <citation type="submission" date="2023-01" db="EMBL/GenBank/DDBJ databases">
        <title>Analysis of 21 Apiospora genomes using comparative genomics revels a genus with tremendous synthesis potential of carbohydrate active enzymes and secondary metabolites.</title>
        <authorList>
            <person name="Sorensen T."/>
        </authorList>
    </citation>
    <scope>NUCLEOTIDE SEQUENCE [LARGE SCALE GENOMIC DNA]</scope>
    <source>
        <strain evidence="3 4">CBS 83171</strain>
    </source>
</reference>
<keyword evidence="4" id="KW-1185">Reference proteome</keyword>
<feature type="region of interest" description="Disordered" evidence="1">
    <location>
        <begin position="1"/>
        <end position="20"/>
    </location>
</feature>
<evidence type="ECO:0000256" key="2">
    <source>
        <dbReference type="SAM" id="Phobius"/>
    </source>
</evidence>